<dbReference type="SUPFAM" id="SSF46785">
    <property type="entry name" value="Winged helix' DNA-binding domain"/>
    <property type="match status" value="1"/>
</dbReference>
<dbReference type="Pfam" id="PF00392">
    <property type="entry name" value="GntR"/>
    <property type="match status" value="1"/>
</dbReference>
<comment type="caution">
    <text evidence="5">The sequence shown here is derived from an EMBL/GenBank/DDBJ whole genome shotgun (WGS) entry which is preliminary data.</text>
</comment>
<dbReference type="RefSeq" id="WP_344338054.1">
    <property type="nucleotide sequence ID" value="NZ_BAAAPZ010000017.1"/>
</dbReference>
<dbReference type="Proteomes" id="UP001500984">
    <property type="component" value="Unassembled WGS sequence"/>
</dbReference>
<reference evidence="6" key="1">
    <citation type="journal article" date="2019" name="Int. J. Syst. Evol. Microbiol.">
        <title>The Global Catalogue of Microorganisms (GCM) 10K type strain sequencing project: providing services to taxonomists for standard genome sequencing and annotation.</title>
        <authorList>
            <consortium name="The Broad Institute Genomics Platform"/>
            <consortium name="The Broad Institute Genome Sequencing Center for Infectious Disease"/>
            <person name="Wu L."/>
            <person name="Ma J."/>
        </authorList>
    </citation>
    <scope>NUCLEOTIDE SEQUENCE [LARGE SCALE GENOMIC DNA]</scope>
    <source>
        <strain evidence="6">JCM 15900</strain>
    </source>
</reference>
<organism evidence="5 6">
    <name type="scientific">Brevibacterium salitolerans</name>
    <dbReference type="NCBI Taxonomy" id="1403566"/>
    <lineage>
        <taxon>Bacteria</taxon>
        <taxon>Bacillati</taxon>
        <taxon>Actinomycetota</taxon>
        <taxon>Actinomycetes</taxon>
        <taxon>Micrococcales</taxon>
        <taxon>Brevibacteriaceae</taxon>
        <taxon>Brevibacterium</taxon>
    </lineage>
</organism>
<feature type="domain" description="HTH gntR-type" evidence="4">
    <location>
        <begin position="10"/>
        <end position="76"/>
    </location>
</feature>
<dbReference type="SMART" id="SM00345">
    <property type="entry name" value="HTH_GNTR"/>
    <property type="match status" value="1"/>
</dbReference>
<sequence length="226" mass="24942">MQPSPPHRGSALGDQVADDLRRQIVTRQIEAGSTLVETRLAEIYQVSRGPVRDALRELATEGLVETSGRSVRVLGLTRDDIDELFRLRLAMEQMALTEAFGTRRPELLRLLRASITAMEAAVSAADPAAFTLADLTFHSAFGESSGLRRVQSVWNQYRGSISNLLLVANLDHLDLQPSLRKHQQLLVMIEDGNDSAALAELANHVDASRARVRNHYEDSAPSDPRP</sequence>
<dbReference type="InterPro" id="IPR008920">
    <property type="entry name" value="TF_FadR/GntR_C"/>
</dbReference>
<dbReference type="PANTHER" id="PTHR43537">
    <property type="entry name" value="TRANSCRIPTIONAL REGULATOR, GNTR FAMILY"/>
    <property type="match status" value="1"/>
</dbReference>
<dbReference type="Gene3D" id="1.10.10.10">
    <property type="entry name" value="Winged helix-like DNA-binding domain superfamily/Winged helix DNA-binding domain"/>
    <property type="match status" value="1"/>
</dbReference>
<dbReference type="SUPFAM" id="SSF48008">
    <property type="entry name" value="GntR ligand-binding domain-like"/>
    <property type="match status" value="1"/>
</dbReference>
<dbReference type="EMBL" id="BAAAPZ010000017">
    <property type="protein sequence ID" value="GAA2104482.1"/>
    <property type="molecule type" value="Genomic_DNA"/>
</dbReference>
<gene>
    <name evidence="5" type="ORF">GCM10009823_29210</name>
</gene>
<dbReference type="InterPro" id="IPR011711">
    <property type="entry name" value="GntR_C"/>
</dbReference>
<dbReference type="Gene3D" id="1.20.120.530">
    <property type="entry name" value="GntR ligand-binding domain-like"/>
    <property type="match status" value="1"/>
</dbReference>
<evidence type="ECO:0000256" key="2">
    <source>
        <dbReference type="ARBA" id="ARBA00023125"/>
    </source>
</evidence>
<dbReference type="InterPro" id="IPR036388">
    <property type="entry name" value="WH-like_DNA-bd_sf"/>
</dbReference>
<dbReference type="PANTHER" id="PTHR43537:SF5">
    <property type="entry name" value="UXU OPERON TRANSCRIPTIONAL REGULATOR"/>
    <property type="match status" value="1"/>
</dbReference>
<dbReference type="CDD" id="cd07377">
    <property type="entry name" value="WHTH_GntR"/>
    <property type="match status" value="1"/>
</dbReference>
<evidence type="ECO:0000256" key="1">
    <source>
        <dbReference type="ARBA" id="ARBA00023015"/>
    </source>
</evidence>
<evidence type="ECO:0000259" key="4">
    <source>
        <dbReference type="PROSITE" id="PS50949"/>
    </source>
</evidence>
<dbReference type="Pfam" id="PF07729">
    <property type="entry name" value="FCD"/>
    <property type="match status" value="1"/>
</dbReference>
<keyword evidence="3" id="KW-0804">Transcription</keyword>
<dbReference type="InterPro" id="IPR000524">
    <property type="entry name" value="Tscrpt_reg_HTH_GntR"/>
</dbReference>
<evidence type="ECO:0000313" key="6">
    <source>
        <dbReference type="Proteomes" id="UP001500984"/>
    </source>
</evidence>
<keyword evidence="6" id="KW-1185">Reference proteome</keyword>
<evidence type="ECO:0000313" key="5">
    <source>
        <dbReference type="EMBL" id="GAA2104482.1"/>
    </source>
</evidence>
<evidence type="ECO:0000256" key="3">
    <source>
        <dbReference type="ARBA" id="ARBA00023163"/>
    </source>
</evidence>
<dbReference type="InterPro" id="IPR036390">
    <property type="entry name" value="WH_DNA-bd_sf"/>
</dbReference>
<name>A0ABP5IQ36_9MICO</name>
<protein>
    <submittedName>
        <fullName evidence="5">GntR family transcriptional regulator</fullName>
    </submittedName>
</protein>
<keyword evidence="1" id="KW-0805">Transcription regulation</keyword>
<proteinExistence type="predicted"/>
<accession>A0ABP5IQ36</accession>
<dbReference type="PROSITE" id="PS50949">
    <property type="entry name" value="HTH_GNTR"/>
    <property type="match status" value="1"/>
</dbReference>
<dbReference type="SMART" id="SM00895">
    <property type="entry name" value="FCD"/>
    <property type="match status" value="1"/>
</dbReference>
<keyword evidence="2" id="KW-0238">DNA-binding</keyword>